<dbReference type="EMBL" id="CADEAL010001247">
    <property type="protein sequence ID" value="CAB1430577.1"/>
    <property type="molecule type" value="Genomic_DNA"/>
</dbReference>
<sequence length="154" mass="16663">MAAKKAPQPVHTEVQRERREGGAGGNLPSHTSGMNNTVEVTGFAESELVAISPEPCIGFSRWNHGMEVISQPIPLWTVIRCRQCAMDPKGRPSAYFHSFQSKEDLSLSPETEISFQGQAVGGKGHGSPVSSHLALMYPRPNSPGTRVIPILLMS</sequence>
<protein>
    <submittedName>
        <fullName evidence="2">Uncharacterized protein</fullName>
    </submittedName>
</protein>
<evidence type="ECO:0000313" key="2">
    <source>
        <dbReference type="EMBL" id="CAB1430577.1"/>
    </source>
</evidence>
<reference evidence="2" key="1">
    <citation type="submission" date="2020-03" db="EMBL/GenBank/DDBJ databases">
        <authorList>
            <person name="Weist P."/>
        </authorList>
    </citation>
    <scope>NUCLEOTIDE SEQUENCE</scope>
</reference>
<comment type="caution">
    <text evidence="2">The sequence shown here is derived from an EMBL/GenBank/DDBJ whole genome shotgun (WGS) entry which is preliminary data.</text>
</comment>
<accession>A0A9N7YKR0</accession>
<evidence type="ECO:0000256" key="1">
    <source>
        <dbReference type="SAM" id="MobiDB-lite"/>
    </source>
</evidence>
<proteinExistence type="predicted"/>
<keyword evidence="3" id="KW-1185">Reference proteome</keyword>
<dbReference type="AlphaFoldDB" id="A0A9N7YKR0"/>
<gene>
    <name evidence="2" type="ORF">PLEPLA_LOCUS18559</name>
</gene>
<name>A0A9N7YKR0_PLEPL</name>
<organism evidence="2 3">
    <name type="scientific">Pleuronectes platessa</name>
    <name type="common">European plaice</name>
    <dbReference type="NCBI Taxonomy" id="8262"/>
    <lineage>
        <taxon>Eukaryota</taxon>
        <taxon>Metazoa</taxon>
        <taxon>Chordata</taxon>
        <taxon>Craniata</taxon>
        <taxon>Vertebrata</taxon>
        <taxon>Euteleostomi</taxon>
        <taxon>Actinopterygii</taxon>
        <taxon>Neopterygii</taxon>
        <taxon>Teleostei</taxon>
        <taxon>Neoteleostei</taxon>
        <taxon>Acanthomorphata</taxon>
        <taxon>Carangaria</taxon>
        <taxon>Pleuronectiformes</taxon>
        <taxon>Pleuronectoidei</taxon>
        <taxon>Pleuronectidae</taxon>
        <taxon>Pleuronectes</taxon>
    </lineage>
</organism>
<evidence type="ECO:0000313" key="3">
    <source>
        <dbReference type="Proteomes" id="UP001153269"/>
    </source>
</evidence>
<feature type="region of interest" description="Disordered" evidence="1">
    <location>
        <begin position="1"/>
        <end position="36"/>
    </location>
</feature>
<dbReference type="Proteomes" id="UP001153269">
    <property type="component" value="Unassembled WGS sequence"/>
</dbReference>